<evidence type="ECO:0000256" key="7">
    <source>
        <dbReference type="ARBA" id="ARBA00023224"/>
    </source>
</evidence>
<feature type="transmembrane region" description="Helical" evidence="8">
    <location>
        <begin position="121"/>
        <end position="141"/>
    </location>
</feature>
<evidence type="ECO:0000256" key="4">
    <source>
        <dbReference type="ARBA" id="ARBA00023040"/>
    </source>
</evidence>
<dbReference type="Gene3D" id="1.20.1070.10">
    <property type="entry name" value="Rhodopsin 7-helix transmembrane proteins"/>
    <property type="match status" value="1"/>
</dbReference>
<keyword evidence="10" id="KW-1185">Reference proteome</keyword>
<dbReference type="AlphaFoldDB" id="A0A0D8XLM0"/>
<name>A0A0D8XLM0_DICVI</name>
<organism evidence="9 10">
    <name type="scientific">Dictyocaulus viviparus</name>
    <name type="common">Bovine lungworm</name>
    <dbReference type="NCBI Taxonomy" id="29172"/>
    <lineage>
        <taxon>Eukaryota</taxon>
        <taxon>Metazoa</taxon>
        <taxon>Ecdysozoa</taxon>
        <taxon>Nematoda</taxon>
        <taxon>Chromadorea</taxon>
        <taxon>Rhabditida</taxon>
        <taxon>Rhabditina</taxon>
        <taxon>Rhabditomorpha</taxon>
        <taxon>Strongyloidea</taxon>
        <taxon>Metastrongylidae</taxon>
        <taxon>Dictyocaulus</taxon>
    </lineage>
</organism>
<proteinExistence type="predicted"/>
<evidence type="ECO:0000256" key="3">
    <source>
        <dbReference type="ARBA" id="ARBA00022989"/>
    </source>
</evidence>
<accession>A0A0D8XLM0</accession>
<evidence type="ECO:0000313" key="9">
    <source>
        <dbReference type="EMBL" id="KJH45538.1"/>
    </source>
</evidence>
<comment type="subcellular location">
    <subcellularLocation>
        <location evidence="1">Membrane</location>
        <topology evidence="1">Multi-pass membrane protein</topology>
    </subcellularLocation>
</comment>
<reference evidence="9 10" key="1">
    <citation type="submission" date="2013-11" db="EMBL/GenBank/DDBJ databases">
        <title>Draft genome of the bovine lungworm Dictyocaulus viviparus.</title>
        <authorList>
            <person name="Mitreva M."/>
        </authorList>
    </citation>
    <scope>NUCLEOTIDE SEQUENCE [LARGE SCALE GENOMIC DNA]</scope>
    <source>
        <strain evidence="9 10">HannoverDv2000</strain>
    </source>
</reference>
<keyword evidence="4" id="KW-0297">G-protein coupled receptor</keyword>
<evidence type="ECO:0000256" key="8">
    <source>
        <dbReference type="SAM" id="Phobius"/>
    </source>
</evidence>
<dbReference type="GO" id="GO:0005886">
    <property type="term" value="C:plasma membrane"/>
    <property type="evidence" value="ECO:0007669"/>
    <property type="project" value="TreeGrafter"/>
</dbReference>
<dbReference type="GO" id="GO:0004930">
    <property type="term" value="F:G protein-coupled receptor activity"/>
    <property type="evidence" value="ECO:0007669"/>
    <property type="project" value="UniProtKB-KW"/>
</dbReference>
<gene>
    <name evidence="9" type="ORF">DICVIV_08416</name>
</gene>
<dbReference type="PANTHER" id="PTHR24248">
    <property type="entry name" value="ADRENERGIC RECEPTOR-RELATED G-PROTEIN COUPLED RECEPTOR"/>
    <property type="match status" value="1"/>
</dbReference>
<evidence type="ECO:0000256" key="5">
    <source>
        <dbReference type="ARBA" id="ARBA00023136"/>
    </source>
</evidence>
<dbReference type="OrthoDB" id="5859976at2759"/>
<dbReference type="STRING" id="29172.A0A0D8XLM0"/>
<evidence type="ECO:0008006" key="11">
    <source>
        <dbReference type="Google" id="ProtNLM"/>
    </source>
</evidence>
<evidence type="ECO:0000313" key="10">
    <source>
        <dbReference type="Proteomes" id="UP000053766"/>
    </source>
</evidence>
<evidence type="ECO:0000256" key="6">
    <source>
        <dbReference type="ARBA" id="ARBA00023170"/>
    </source>
</evidence>
<protein>
    <recommendedName>
        <fullName evidence="11">G-protein coupled receptors family 1 profile domain-containing protein</fullName>
    </recommendedName>
</protein>
<evidence type="ECO:0000256" key="1">
    <source>
        <dbReference type="ARBA" id="ARBA00004141"/>
    </source>
</evidence>
<dbReference type="InterPro" id="IPR000276">
    <property type="entry name" value="GPCR_Rhodpsn"/>
</dbReference>
<keyword evidence="2 8" id="KW-0812">Transmembrane</keyword>
<dbReference type="Proteomes" id="UP000053766">
    <property type="component" value="Unassembled WGS sequence"/>
</dbReference>
<keyword evidence="6" id="KW-0675">Receptor</keyword>
<keyword evidence="7" id="KW-0807">Transducer</keyword>
<keyword evidence="3 8" id="KW-1133">Transmembrane helix</keyword>
<keyword evidence="5 8" id="KW-0472">Membrane</keyword>
<dbReference type="EMBL" id="KN716402">
    <property type="protein sequence ID" value="KJH45538.1"/>
    <property type="molecule type" value="Genomic_DNA"/>
</dbReference>
<reference evidence="10" key="2">
    <citation type="journal article" date="2016" name="Sci. Rep.">
        <title>Dictyocaulus viviparus genome, variome and transcriptome elucidate lungworm biology and support future intervention.</title>
        <authorList>
            <person name="McNulty S.N."/>
            <person name="Strube C."/>
            <person name="Rosa B.A."/>
            <person name="Martin J.C."/>
            <person name="Tyagi R."/>
            <person name="Choi Y.J."/>
            <person name="Wang Q."/>
            <person name="Hallsworth Pepin K."/>
            <person name="Zhang X."/>
            <person name="Ozersky P."/>
            <person name="Wilson R.K."/>
            <person name="Sternberg P.W."/>
            <person name="Gasser R.B."/>
            <person name="Mitreva M."/>
        </authorList>
    </citation>
    <scope>NUCLEOTIDE SEQUENCE [LARGE SCALE GENOMIC DNA]</scope>
    <source>
        <strain evidence="10">HannoverDv2000</strain>
    </source>
</reference>
<dbReference type="PRINTS" id="PR00237">
    <property type="entry name" value="GPCRRHODOPSN"/>
</dbReference>
<dbReference type="SUPFAM" id="SSF81321">
    <property type="entry name" value="Family A G protein-coupled receptor-like"/>
    <property type="match status" value="1"/>
</dbReference>
<sequence length="188" mass="21537">MGASHSDAIIQNIVRQCELLTQDASGHSLTASALILDEVNFMLDKYNASALIIMWLDNSTFMRRSEVDMSPSLTNETLRPFIESVTLATILLLLILFCVIGNSFVIAAIVCERDLRIRPQYYLIFSLAVADLILQSIYHVAMRKMRKKKKARFYLLFFLRKIRKTCKRKLDSIYYFSSGKSLKPANNL</sequence>
<evidence type="ECO:0000256" key="2">
    <source>
        <dbReference type="ARBA" id="ARBA00022692"/>
    </source>
</evidence>
<feature type="transmembrane region" description="Helical" evidence="8">
    <location>
        <begin position="85"/>
        <end position="109"/>
    </location>
</feature>